<comment type="caution">
    <text evidence="1">The sequence shown here is derived from an EMBL/GenBank/DDBJ whole genome shotgun (WGS) entry which is preliminary data.</text>
</comment>
<name>A0ACB7SN32_HYAAI</name>
<reference evidence="1" key="1">
    <citation type="submission" date="2020-05" db="EMBL/GenBank/DDBJ databases">
        <title>Large-scale comparative analyses of tick genomes elucidate their genetic diversity and vector capacities.</title>
        <authorList>
            <person name="Jia N."/>
            <person name="Wang J."/>
            <person name="Shi W."/>
            <person name="Du L."/>
            <person name="Sun Y."/>
            <person name="Zhan W."/>
            <person name="Jiang J."/>
            <person name="Wang Q."/>
            <person name="Zhang B."/>
            <person name="Ji P."/>
            <person name="Sakyi L.B."/>
            <person name="Cui X."/>
            <person name="Yuan T."/>
            <person name="Jiang B."/>
            <person name="Yang W."/>
            <person name="Lam T.T.-Y."/>
            <person name="Chang Q."/>
            <person name="Ding S."/>
            <person name="Wang X."/>
            <person name="Zhu J."/>
            <person name="Ruan X."/>
            <person name="Zhao L."/>
            <person name="Wei J."/>
            <person name="Que T."/>
            <person name="Du C."/>
            <person name="Cheng J."/>
            <person name="Dai P."/>
            <person name="Han X."/>
            <person name="Huang E."/>
            <person name="Gao Y."/>
            <person name="Liu J."/>
            <person name="Shao H."/>
            <person name="Ye R."/>
            <person name="Li L."/>
            <person name="Wei W."/>
            <person name="Wang X."/>
            <person name="Wang C."/>
            <person name="Yang T."/>
            <person name="Huo Q."/>
            <person name="Li W."/>
            <person name="Guo W."/>
            <person name="Chen H."/>
            <person name="Zhou L."/>
            <person name="Ni X."/>
            <person name="Tian J."/>
            <person name="Zhou Y."/>
            <person name="Sheng Y."/>
            <person name="Liu T."/>
            <person name="Pan Y."/>
            <person name="Xia L."/>
            <person name="Li J."/>
            <person name="Zhao F."/>
            <person name="Cao W."/>
        </authorList>
    </citation>
    <scope>NUCLEOTIDE SEQUENCE</scope>
    <source>
        <strain evidence="1">Hyas-2018</strain>
    </source>
</reference>
<accession>A0ACB7SN32</accession>
<proteinExistence type="predicted"/>
<sequence>MRFTLTMVALFAGFSEICTRRSFLARALRPLKGTPLSPLSRVRLNIGPVHTGYGNVLSYVPGISYGVGGYGVYPSAGGYGYANGFGYNRLGFAGGPNHNVYQFANVAPYGPAKRFDFTQRSIAGFFNRNDPGLVLGASPMPPVKPEGVVGHNARAVAIRTPLAALLLTLSLHNFLRRFHVRIIPASGNFQWREKA</sequence>
<dbReference type="Proteomes" id="UP000821845">
    <property type="component" value="Chromosome 3"/>
</dbReference>
<gene>
    <name evidence="1" type="ORF">HPB50_006021</name>
</gene>
<organism evidence="1 2">
    <name type="scientific">Hyalomma asiaticum</name>
    <name type="common">Tick</name>
    <dbReference type="NCBI Taxonomy" id="266040"/>
    <lineage>
        <taxon>Eukaryota</taxon>
        <taxon>Metazoa</taxon>
        <taxon>Ecdysozoa</taxon>
        <taxon>Arthropoda</taxon>
        <taxon>Chelicerata</taxon>
        <taxon>Arachnida</taxon>
        <taxon>Acari</taxon>
        <taxon>Parasitiformes</taxon>
        <taxon>Ixodida</taxon>
        <taxon>Ixodoidea</taxon>
        <taxon>Ixodidae</taxon>
        <taxon>Hyalomminae</taxon>
        <taxon>Hyalomma</taxon>
    </lineage>
</organism>
<evidence type="ECO:0000313" key="2">
    <source>
        <dbReference type="Proteomes" id="UP000821845"/>
    </source>
</evidence>
<keyword evidence="2" id="KW-1185">Reference proteome</keyword>
<evidence type="ECO:0000313" key="1">
    <source>
        <dbReference type="EMBL" id="KAH6935457.1"/>
    </source>
</evidence>
<dbReference type="EMBL" id="CM023483">
    <property type="protein sequence ID" value="KAH6935457.1"/>
    <property type="molecule type" value="Genomic_DNA"/>
</dbReference>
<protein>
    <submittedName>
        <fullName evidence="1">Uncharacterized protein</fullName>
    </submittedName>
</protein>